<dbReference type="Gene3D" id="3.30.559.10">
    <property type="entry name" value="Chloramphenicol acetyltransferase-like domain"/>
    <property type="match status" value="1"/>
</dbReference>
<dbReference type="RefSeq" id="WP_171474521.1">
    <property type="nucleotide sequence ID" value="NZ_CP053452.2"/>
</dbReference>
<proteinExistence type="predicted"/>
<sequence>MSTTGHRLGLSVPRRFVCDLLRAAQRVPIVTFERRMELAAVVAARRTVARPPAWVLLFAKAFAAVAARRPEFRRTYLSRPWPHLWEADESVASIAIEREFEGESAVFFGFVKAPDKRPLAEMTAVLEEWKTRPVEEVRPFCRQVHYTRYPWPLRRFFWWIGTEWSGKKKAQNFGTFGLSLTGSAGATALNLIGPLTVALNTGVVRDDGTVDVRMHFDHRVLDGMPVARALAEMETYLRTDIVAELTTPARSVAA</sequence>
<gene>
    <name evidence="1" type="ORF">FTUN_7191</name>
</gene>
<dbReference type="SUPFAM" id="SSF52777">
    <property type="entry name" value="CoA-dependent acyltransferases"/>
    <property type="match status" value="1"/>
</dbReference>
<evidence type="ECO:0000313" key="1">
    <source>
        <dbReference type="EMBL" id="QJW99579.1"/>
    </source>
</evidence>
<dbReference type="AlphaFoldDB" id="A0A6M5YZU1"/>
<evidence type="ECO:0008006" key="3">
    <source>
        <dbReference type="Google" id="ProtNLM"/>
    </source>
</evidence>
<dbReference type="KEGG" id="ftj:FTUN_7191"/>
<organism evidence="1 2">
    <name type="scientific">Frigoriglobus tundricola</name>
    <dbReference type="NCBI Taxonomy" id="2774151"/>
    <lineage>
        <taxon>Bacteria</taxon>
        <taxon>Pseudomonadati</taxon>
        <taxon>Planctomycetota</taxon>
        <taxon>Planctomycetia</taxon>
        <taxon>Gemmatales</taxon>
        <taxon>Gemmataceae</taxon>
        <taxon>Frigoriglobus</taxon>
    </lineage>
</organism>
<dbReference type="EMBL" id="CP053452">
    <property type="protein sequence ID" value="QJW99579.1"/>
    <property type="molecule type" value="Genomic_DNA"/>
</dbReference>
<reference evidence="2" key="1">
    <citation type="submission" date="2020-05" db="EMBL/GenBank/DDBJ databases">
        <title>Frigoriglobus tundricola gen. nov., sp. nov., a psychrotolerant cellulolytic planctomycete of the family Gemmataceae with two divergent copies of 16S rRNA gene.</title>
        <authorList>
            <person name="Kulichevskaya I.S."/>
            <person name="Ivanova A.A."/>
            <person name="Naumoff D.G."/>
            <person name="Beletsky A.V."/>
            <person name="Rijpstra W.I.C."/>
            <person name="Sinninghe Damste J.S."/>
            <person name="Mardanov A.V."/>
            <person name="Ravin N.V."/>
            <person name="Dedysh S.N."/>
        </authorList>
    </citation>
    <scope>NUCLEOTIDE SEQUENCE [LARGE SCALE GENOMIC DNA]</scope>
    <source>
        <strain evidence="2">PL17</strain>
    </source>
</reference>
<protein>
    <recommendedName>
        <fullName evidence="3">2-oxoacid dehydrogenase acyltransferase catalytic domain-containing protein</fullName>
    </recommendedName>
</protein>
<name>A0A6M5YZU1_9BACT</name>
<keyword evidence="2" id="KW-1185">Reference proteome</keyword>
<dbReference type="Proteomes" id="UP000503447">
    <property type="component" value="Chromosome"/>
</dbReference>
<accession>A0A6M5YZU1</accession>
<evidence type="ECO:0000313" key="2">
    <source>
        <dbReference type="Proteomes" id="UP000503447"/>
    </source>
</evidence>
<dbReference type="InterPro" id="IPR023213">
    <property type="entry name" value="CAT-like_dom_sf"/>
</dbReference>